<reference evidence="10" key="1">
    <citation type="submission" date="2009-02" db="EMBL/GenBank/DDBJ databases">
        <title>The Genome Sequence of Ajellomyces capsulatus strain G186AR.</title>
        <authorList>
            <consortium name="The Broad Institute Genome Sequencing Platform"/>
            <person name="Champion M."/>
            <person name="Cuomo C."/>
            <person name="Ma L.-J."/>
            <person name="Henn M.R."/>
            <person name="Sil A."/>
            <person name="Goldman B."/>
            <person name="Young S.K."/>
            <person name="Kodira C.D."/>
            <person name="Zeng Q."/>
            <person name="Koehrsen M."/>
            <person name="Alvarado L."/>
            <person name="Berlin A."/>
            <person name="Borenstein D."/>
            <person name="Chen Z."/>
            <person name="Engels R."/>
            <person name="Freedman E."/>
            <person name="Gellesch M."/>
            <person name="Goldberg J."/>
            <person name="Griggs A."/>
            <person name="Gujja S."/>
            <person name="Heiman D."/>
            <person name="Hepburn T."/>
            <person name="Howarth C."/>
            <person name="Jen D."/>
            <person name="Larson L."/>
            <person name="Lewis B."/>
            <person name="Mehta T."/>
            <person name="Park D."/>
            <person name="Pearson M."/>
            <person name="Roberts A."/>
            <person name="Saif S."/>
            <person name="Shea T."/>
            <person name="Shenoy N."/>
            <person name="Sisk P."/>
            <person name="Stolte C."/>
            <person name="Sykes S."/>
            <person name="Walk T."/>
            <person name="White J."/>
            <person name="Yandava C."/>
            <person name="Klein B."/>
            <person name="McEwen J.G."/>
            <person name="Puccia R."/>
            <person name="Goldman G.H."/>
            <person name="Felipe M.S."/>
            <person name="Nino-Vega G."/>
            <person name="San-Blas G."/>
            <person name="Taylor J."/>
            <person name="Mendoza L."/>
            <person name="Galagan J."/>
            <person name="Nusbaum C."/>
            <person name="Birren B."/>
        </authorList>
    </citation>
    <scope>NUCLEOTIDE SEQUENCE</scope>
    <source>
        <strain evidence="10">G186AR</strain>
    </source>
</reference>
<evidence type="ECO:0000256" key="7">
    <source>
        <dbReference type="SAM" id="MobiDB-lite"/>
    </source>
</evidence>
<accession>C0NEV1</accession>
<dbReference type="AlphaFoldDB" id="C0NEV1"/>
<feature type="domain" description="Intradiol ring-cleavage dioxygenases" evidence="8">
    <location>
        <begin position="125"/>
        <end position="297"/>
    </location>
</feature>
<dbReference type="VEuPathDB" id="FungiDB:I7I50_01295"/>
<dbReference type="RefSeq" id="XP_045290253.1">
    <property type="nucleotide sequence ID" value="XM_045428467.1"/>
</dbReference>
<dbReference type="HOGENOM" id="CLU_046727_2_0_1"/>
<keyword evidence="6" id="KW-0408">Iron</keyword>
<dbReference type="PANTHER" id="PTHR33711">
    <property type="entry name" value="DIOXYGENASE, PUTATIVE (AFU_ORTHOLOGUE AFUA_2G02910)-RELATED"/>
    <property type="match status" value="1"/>
</dbReference>
<gene>
    <name evidence="10" type="ORF">HCBG_01417</name>
</gene>
<evidence type="ECO:0000256" key="3">
    <source>
        <dbReference type="ARBA" id="ARBA00022723"/>
    </source>
</evidence>
<name>C0NEV1_AJECG</name>
<comment type="similarity">
    <text evidence="2">Belongs to the intradiol ring-cleavage dioxygenase family.</text>
</comment>
<keyword evidence="11" id="KW-1185">Reference proteome</keyword>
<comment type="cofactor">
    <cofactor evidence="1">
        <name>Fe(3+)</name>
        <dbReference type="ChEBI" id="CHEBI:29034"/>
    </cofactor>
</comment>
<dbReference type="Pfam" id="PF00775">
    <property type="entry name" value="Dioxygenase_C"/>
    <property type="match status" value="1"/>
</dbReference>
<evidence type="ECO:0000259" key="8">
    <source>
        <dbReference type="Pfam" id="PF00775"/>
    </source>
</evidence>
<dbReference type="GO" id="GO:0018576">
    <property type="term" value="F:catechol 1,2-dioxygenase activity"/>
    <property type="evidence" value="ECO:0007669"/>
    <property type="project" value="InterPro"/>
</dbReference>
<dbReference type="InParanoid" id="C0NEV1"/>
<protein>
    <submittedName>
        <fullName evidence="10">6-chlorohydroxyquinol-1,2-dioxygenase</fullName>
    </submittedName>
</protein>
<proteinExistence type="inferred from homology"/>
<evidence type="ECO:0000313" key="11">
    <source>
        <dbReference type="Proteomes" id="UP000001631"/>
    </source>
</evidence>
<feature type="region of interest" description="Disordered" evidence="7">
    <location>
        <begin position="1"/>
        <end position="24"/>
    </location>
</feature>
<keyword evidence="3" id="KW-0479">Metal-binding</keyword>
<dbReference type="InterPro" id="IPR007535">
    <property type="entry name" value="Catechol_dOase_N"/>
</dbReference>
<dbReference type="Proteomes" id="UP000001631">
    <property type="component" value="Unassembled WGS sequence"/>
</dbReference>
<dbReference type="InterPro" id="IPR050770">
    <property type="entry name" value="Intradiol_RC_Dioxygenase"/>
</dbReference>
<keyword evidence="5" id="KW-0560">Oxidoreductase</keyword>
<dbReference type="InterPro" id="IPR015889">
    <property type="entry name" value="Intradiol_dOase_core"/>
</dbReference>
<dbReference type="InterPro" id="IPR000627">
    <property type="entry name" value="Intradiol_dOase_C"/>
</dbReference>
<dbReference type="PANTHER" id="PTHR33711:SF7">
    <property type="entry name" value="INTRADIOL RING-CLEAVAGE DIOXYGENASES DOMAIN-CONTAINING PROTEIN-RELATED"/>
    <property type="match status" value="1"/>
</dbReference>
<keyword evidence="4" id="KW-0223">Dioxygenase</keyword>
<dbReference type="GeneID" id="69034434"/>
<dbReference type="STRING" id="447093.C0NEV1"/>
<evidence type="ECO:0000256" key="1">
    <source>
        <dbReference type="ARBA" id="ARBA00001965"/>
    </source>
</evidence>
<evidence type="ECO:0000259" key="9">
    <source>
        <dbReference type="Pfam" id="PF04444"/>
    </source>
</evidence>
<evidence type="ECO:0000313" key="10">
    <source>
        <dbReference type="EMBL" id="EEH09772.1"/>
    </source>
</evidence>
<feature type="domain" description="Catechol dioxygenase N-terminal" evidence="9">
    <location>
        <begin position="46"/>
        <end position="118"/>
    </location>
</feature>
<dbReference type="GO" id="GO:0008199">
    <property type="term" value="F:ferric iron binding"/>
    <property type="evidence" value="ECO:0007669"/>
    <property type="project" value="InterPro"/>
</dbReference>
<dbReference type="GO" id="GO:0009712">
    <property type="term" value="P:catechol-containing compound metabolic process"/>
    <property type="evidence" value="ECO:0007669"/>
    <property type="project" value="InterPro"/>
</dbReference>
<dbReference type="Pfam" id="PF04444">
    <property type="entry name" value="Dioxygenase_N"/>
    <property type="match status" value="1"/>
</dbReference>
<dbReference type="SUPFAM" id="SSF49482">
    <property type="entry name" value="Aromatic compound dioxygenase"/>
    <property type="match status" value="1"/>
</dbReference>
<evidence type="ECO:0000256" key="2">
    <source>
        <dbReference type="ARBA" id="ARBA00007825"/>
    </source>
</evidence>
<dbReference type="EMBL" id="GG663364">
    <property type="protein sequence ID" value="EEH09772.1"/>
    <property type="molecule type" value="Genomic_DNA"/>
</dbReference>
<dbReference type="Gene3D" id="2.60.130.10">
    <property type="entry name" value="Aromatic compound dioxygenase"/>
    <property type="match status" value="1"/>
</dbReference>
<evidence type="ECO:0000256" key="5">
    <source>
        <dbReference type="ARBA" id="ARBA00023002"/>
    </source>
</evidence>
<sequence length="355" mass="38908">MASSSPNPTNPTNPPDPPTAPPPLKDLTIENITTNTNLINAQCPSPRLRYLLSRLVTHLHDFARETRLSTAEWSAALAFLIEAGQISSPQRNELILLSDILGLSLLVDAIDHPKPPGATEGTVLGPFHTHDAPTVADGGLLSRDAAGEPLLVVCCVRDLAGRALEGVRVDIWETDSSGHYDVQYASGKGQGQGKGEAGGRSVDGRGVMYSDARGRFWFQAIKPVSYPIPHDGPVGRFLGKMRRHPYRPAHMHFMLWKEGWDCLITALYVRGDPYESSDAVFGVKSSLIVDLQPLTDPEMAKKYDVPLGTLVLQHEFVLVSEEEAKELRERNSREAMEKLGMRVRLLDGLPVPDVD</sequence>
<organism evidence="10 11">
    <name type="scientific">Ajellomyces capsulatus (strain G186AR / H82 / ATCC MYA-2454 / RMSCC 2432)</name>
    <name type="common">Darling's disease fungus</name>
    <name type="synonym">Histoplasma capsulatum</name>
    <dbReference type="NCBI Taxonomy" id="447093"/>
    <lineage>
        <taxon>Eukaryota</taxon>
        <taxon>Fungi</taxon>
        <taxon>Dikarya</taxon>
        <taxon>Ascomycota</taxon>
        <taxon>Pezizomycotina</taxon>
        <taxon>Eurotiomycetes</taxon>
        <taxon>Eurotiomycetidae</taxon>
        <taxon>Onygenales</taxon>
        <taxon>Ajellomycetaceae</taxon>
        <taxon>Histoplasma</taxon>
    </lineage>
</organism>
<evidence type="ECO:0000256" key="4">
    <source>
        <dbReference type="ARBA" id="ARBA00022964"/>
    </source>
</evidence>
<feature type="compositionally biased region" description="Pro residues" evidence="7">
    <location>
        <begin position="8"/>
        <end position="24"/>
    </location>
</feature>
<evidence type="ECO:0000256" key="6">
    <source>
        <dbReference type="ARBA" id="ARBA00023004"/>
    </source>
</evidence>